<sequence length="751" mass="85157">MLRKLSALLLFATVFAAEFPAKEECPKECYCHYIRVNYVTDCSERNLTEIPLSEISPNVYVLDVRGNEISEVRPFPEDVKLRRLQMADNKISELTSEMFSGLKYMVDIDLKGNNISRVDPNSFSYGYSNDTWSVWSCRDSHGLIAIELQGNPLQNVKDGPFLKCKSLLHLNISNCSISRLSTDFFAETPLLTQLDLSENPLGDVNSSVFRPLVTLSELMLNNCNLTDLAPDFLEHQTHLRVLELSGNKLTTVDWLPIFGHLPRLEYLNLKSAALENLPGDVFANNSFLRLLTLSGNPLTDFDIETTLGENLKNLHSLDLSNCNLTGPLDEMSFMNATSLRNLDLSGNSLSFEDLSVALSPLTKLTTLNLRDCSLSEPPSNTFENLTQLKELDISRNPLNNIFHDLLDSLEHLEYLNMGYSNLSKLSKETFSRTTNLKRLILSGNDLGEVEVGLFRNLRNIEILEIEYCNLKNSIDEKVFSNETYGSMRELKMGGNPLRIEVGSLFPEQMGQLKVLDLSRCNLSYLPDECFKNIGNLTHLNLSVNNFTDEFMQNTSFLDVLTNLEYLDLSQNQLTKLSTKVVEKTKLRDVKLIDNPWICDCSLADWWKWAERKDDNSHLIGSALTSDDLTTKRSRSRHTLLCRTQSSLPSPLESERRTWAGYLKDNGCFQNKTQVVHKIRLQYSGTLHLTPPPPQKEVSLHRAAEQHSGRSFYIVAIAIAVTGLITCFAVGYSMYARQRRFSKRGSFDIQMR</sequence>
<evidence type="ECO:0000256" key="1">
    <source>
        <dbReference type="ARBA" id="ARBA00022614"/>
    </source>
</evidence>
<dbReference type="PANTHER" id="PTHR45712">
    <property type="entry name" value="AGAP008170-PA"/>
    <property type="match status" value="1"/>
</dbReference>
<feature type="transmembrane region" description="Helical" evidence="3">
    <location>
        <begin position="711"/>
        <end position="734"/>
    </location>
</feature>
<keyword evidence="3" id="KW-0812">Transmembrane</keyword>
<dbReference type="PANTHER" id="PTHR45712:SF22">
    <property type="entry name" value="INSULIN-LIKE GROWTH FACTOR-BINDING PROTEIN COMPLEX ACID LABILE SUBUNIT"/>
    <property type="match status" value="1"/>
</dbReference>
<dbReference type="PRINTS" id="PR00019">
    <property type="entry name" value="LEURICHRPT"/>
</dbReference>
<dbReference type="SMART" id="SM00369">
    <property type="entry name" value="LRR_TYP"/>
    <property type="match status" value="14"/>
</dbReference>
<feature type="signal peptide" evidence="4">
    <location>
        <begin position="1"/>
        <end position="16"/>
    </location>
</feature>
<proteinExistence type="predicted"/>
<dbReference type="PROSITE" id="PS51450">
    <property type="entry name" value="LRR"/>
    <property type="match status" value="1"/>
</dbReference>
<gene>
    <name evidence="5" type="ORF">RUM43_012316</name>
</gene>
<keyword evidence="3" id="KW-0472">Membrane</keyword>
<name>A0AAN8S365_POLSC</name>
<keyword evidence="2" id="KW-0677">Repeat</keyword>
<accession>A0AAN8S365</accession>
<dbReference type="Pfam" id="PF13306">
    <property type="entry name" value="LRR_5"/>
    <property type="match status" value="1"/>
</dbReference>
<dbReference type="AlphaFoldDB" id="A0AAN8S365"/>
<dbReference type="InterPro" id="IPR050333">
    <property type="entry name" value="SLRP"/>
</dbReference>
<protein>
    <submittedName>
        <fullName evidence="5">Uncharacterized protein</fullName>
    </submittedName>
</protein>
<keyword evidence="1" id="KW-0433">Leucine-rich repeat</keyword>
<evidence type="ECO:0000256" key="2">
    <source>
        <dbReference type="ARBA" id="ARBA00022737"/>
    </source>
</evidence>
<evidence type="ECO:0000256" key="3">
    <source>
        <dbReference type="SAM" id="Phobius"/>
    </source>
</evidence>
<dbReference type="SMART" id="SM00365">
    <property type="entry name" value="LRR_SD22"/>
    <property type="match status" value="3"/>
</dbReference>
<dbReference type="EMBL" id="JAWJWE010000040">
    <property type="protein sequence ID" value="KAK6619559.1"/>
    <property type="molecule type" value="Genomic_DNA"/>
</dbReference>
<dbReference type="SUPFAM" id="SSF52058">
    <property type="entry name" value="L domain-like"/>
    <property type="match status" value="1"/>
</dbReference>
<feature type="chain" id="PRO_5042873265" evidence="4">
    <location>
        <begin position="17"/>
        <end position="751"/>
    </location>
</feature>
<dbReference type="Gene3D" id="3.80.10.10">
    <property type="entry name" value="Ribonuclease Inhibitor"/>
    <property type="match status" value="5"/>
</dbReference>
<evidence type="ECO:0000313" key="5">
    <source>
        <dbReference type="EMBL" id="KAK6619559.1"/>
    </source>
</evidence>
<dbReference type="InterPro" id="IPR001611">
    <property type="entry name" value="Leu-rich_rpt"/>
</dbReference>
<reference evidence="5 6" key="1">
    <citation type="submission" date="2023-10" db="EMBL/GenBank/DDBJ databases">
        <title>Genomes of two closely related lineages of the louse Polyplax serrata with different host specificities.</title>
        <authorList>
            <person name="Martinu J."/>
            <person name="Tarabai H."/>
            <person name="Stefka J."/>
            <person name="Hypsa V."/>
        </authorList>
    </citation>
    <scope>NUCLEOTIDE SEQUENCE [LARGE SCALE GENOMIC DNA]</scope>
    <source>
        <strain evidence="5">HR10_N</strain>
    </source>
</reference>
<keyword evidence="3" id="KW-1133">Transmembrane helix</keyword>
<comment type="caution">
    <text evidence="5">The sequence shown here is derived from an EMBL/GenBank/DDBJ whole genome shotgun (WGS) entry which is preliminary data.</text>
</comment>
<organism evidence="5 6">
    <name type="scientific">Polyplax serrata</name>
    <name type="common">Common mouse louse</name>
    <dbReference type="NCBI Taxonomy" id="468196"/>
    <lineage>
        <taxon>Eukaryota</taxon>
        <taxon>Metazoa</taxon>
        <taxon>Ecdysozoa</taxon>
        <taxon>Arthropoda</taxon>
        <taxon>Hexapoda</taxon>
        <taxon>Insecta</taxon>
        <taxon>Pterygota</taxon>
        <taxon>Neoptera</taxon>
        <taxon>Paraneoptera</taxon>
        <taxon>Psocodea</taxon>
        <taxon>Troctomorpha</taxon>
        <taxon>Phthiraptera</taxon>
        <taxon>Anoplura</taxon>
        <taxon>Polyplacidae</taxon>
        <taxon>Polyplax</taxon>
    </lineage>
</organism>
<dbReference type="InterPro" id="IPR026906">
    <property type="entry name" value="LRR_5"/>
</dbReference>
<dbReference type="Proteomes" id="UP001372834">
    <property type="component" value="Unassembled WGS sequence"/>
</dbReference>
<evidence type="ECO:0000256" key="4">
    <source>
        <dbReference type="SAM" id="SignalP"/>
    </source>
</evidence>
<dbReference type="Pfam" id="PF00560">
    <property type="entry name" value="LRR_1"/>
    <property type="match status" value="2"/>
</dbReference>
<dbReference type="InterPro" id="IPR003591">
    <property type="entry name" value="Leu-rich_rpt_typical-subtyp"/>
</dbReference>
<keyword evidence="4" id="KW-0732">Signal</keyword>
<dbReference type="SUPFAM" id="SSF52047">
    <property type="entry name" value="RNI-like"/>
    <property type="match status" value="1"/>
</dbReference>
<evidence type="ECO:0000313" key="6">
    <source>
        <dbReference type="Proteomes" id="UP001372834"/>
    </source>
</evidence>
<dbReference type="Pfam" id="PF13855">
    <property type="entry name" value="LRR_8"/>
    <property type="match status" value="4"/>
</dbReference>
<dbReference type="InterPro" id="IPR032675">
    <property type="entry name" value="LRR_dom_sf"/>
</dbReference>